<feature type="domain" description="NAD-dependent epimerase/dehydratase" evidence="2">
    <location>
        <begin position="19"/>
        <end position="246"/>
    </location>
</feature>
<organism evidence="3">
    <name type="scientific">freshwater metagenome</name>
    <dbReference type="NCBI Taxonomy" id="449393"/>
    <lineage>
        <taxon>unclassified sequences</taxon>
        <taxon>metagenomes</taxon>
        <taxon>ecological metagenomes</taxon>
    </lineage>
</organism>
<keyword evidence="1" id="KW-1133">Transmembrane helix</keyword>
<protein>
    <submittedName>
        <fullName evidence="3">Unannotated protein</fullName>
    </submittedName>
</protein>
<dbReference type="InterPro" id="IPR051783">
    <property type="entry name" value="NAD(P)-dependent_oxidoreduct"/>
</dbReference>
<feature type="transmembrane region" description="Helical" evidence="1">
    <location>
        <begin position="344"/>
        <end position="364"/>
    </location>
</feature>
<dbReference type="GO" id="GO:0005737">
    <property type="term" value="C:cytoplasm"/>
    <property type="evidence" value="ECO:0007669"/>
    <property type="project" value="TreeGrafter"/>
</dbReference>
<evidence type="ECO:0000313" key="3">
    <source>
        <dbReference type="EMBL" id="CAB4322799.1"/>
    </source>
</evidence>
<evidence type="ECO:0000256" key="1">
    <source>
        <dbReference type="SAM" id="Phobius"/>
    </source>
</evidence>
<dbReference type="PANTHER" id="PTHR48079:SF6">
    <property type="entry name" value="NAD(P)-BINDING DOMAIN-CONTAINING PROTEIN-RELATED"/>
    <property type="match status" value="1"/>
</dbReference>
<dbReference type="SUPFAM" id="SSF51735">
    <property type="entry name" value="NAD(P)-binding Rossmann-fold domains"/>
    <property type="match status" value="1"/>
</dbReference>
<dbReference type="PANTHER" id="PTHR48079">
    <property type="entry name" value="PROTEIN YEEZ"/>
    <property type="match status" value="1"/>
</dbReference>
<accession>A0A6J5YGA1</accession>
<proteinExistence type="predicted"/>
<reference evidence="3" key="1">
    <citation type="submission" date="2020-05" db="EMBL/GenBank/DDBJ databases">
        <authorList>
            <person name="Chiriac C."/>
            <person name="Salcher M."/>
            <person name="Ghai R."/>
            <person name="Kavagutti S V."/>
        </authorList>
    </citation>
    <scope>NUCLEOTIDE SEQUENCE</scope>
</reference>
<gene>
    <name evidence="3" type="ORF">UFOPK1392_00536</name>
</gene>
<dbReference type="Pfam" id="PF01370">
    <property type="entry name" value="Epimerase"/>
    <property type="match status" value="1"/>
</dbReference>
<sequence length="377" mass="39665">MDTVDEKPEVPLIVPTEIVVVTGADGPIGHRVVSSLLLAPDVAEVVAVGRRLRDGAWEPITRVVDARLTMARMGLDDPALVPRIESATTVMLLGPRGGLDIDGTGGAELDLAGTRTLLGALGAATHLRSLLVLSSSLVYGARRDNPVPLTEDARVRPNASIPASMERASLERLCSEWAGERGISCTLMRPSVVVGPDNGQWLARSPWSTAGLQVSDRTGPVQFLHVDDLVSAIELLRTNGPDGAINLAPDGWLTASQVSALKGPAPRVRLSRSLAVLVAGVGARLGLAPGDPSMLVASSAPWVVANDRLRALGWEPAFTNEEAYVDSDRGGLWARLTPRHRQELALGGAAFGAVAVVGAVVAVIRRRFRDDSRGSSS</sequence>
<dbReference type="Gene3D" id="3.40.50.720">
    <property type="entry name" value="NAD(P)-binding Rossmann-like Domain"/>
    <property type="match status" value="1"/>
</dbReference>
<keyword evidence="1" id="KW-0812">Transmembrane</keyword>
<keyword evidence="1" id="KW-0472">Membrane</keyword>
<dbReference type="GO" id="GO:0004029">
    <property type="term" value="F:aldehyde dehydrogenase (NAD+) activity"/>
    <property type="evidence" value="ECO:0007669"/>
    <property type="project" value="TreeGrafter"/>
</dbReference>
<evidence type="ECO:0000259" key="2">
    <source>
        <dbReference type="Pfam" id="PF01370"/>
    </source>
</evidence>
<dbReference type="InterPro" id="IPR001509">
    <property type="entry name" value="Epimerase_deHydtase"/>
</dbReference>
<dbReference type="InterPro" id="IPR036291">
    <property type="entry name" value="NAD(P)-bd_dom_sf"/>
</dbReference>
<dbReference type="EMBL" id="CAEMXZ010000016">
    <property type="protein sequence ID" value="CAB4322799.1"/>
    <property type="molecule type" value="Genomic_DNA"/>
</dbReference>
<dbReference type="AlphaFoldDB" id="A0A6J5YGA1"/>
<name>A0A6J5YGA1_9ZZZZ</name>